<dbReference type="AlphaFoldDB" id="A0A1G4M6V6"/>
<reference evidence="3 4" key="1">
    <citation type="submission" date="2016-03" db="EMBL/GenBank/DDBJ databases">
        <authorList>
            <person name="Devillers H."/>
        </authorList>
    </citation>
    <scope>NUCLEOTIDE SEQUENCE [LARGE SCALE GENOMIC DNA]</scope>
    <source>
        <strain evidence="3">CBS 6772</strain>
    </source>
</reference>
<dbReference type="InterPro" id="IPR013665">
    <property type="entry name" value="Sfi1_dom"/>
</dbReference>
<dbReference type="OrthoDB" id="4070448at2759"/>
<dbReference type="Pfam" id="PF10638">
    <property type="entry name" value="Sfi1_C"/>
    <property type="match status" value="1"/>
</dbReference>
<dbReference type="InterPro" id="IPR018907">
    <property type="entry name" value="Spindle_body_associated_C_dom"/>
</dbReference>
<evidence type="ECO:0000259" key="1">
    <source>
        <dbReference type="Pfam" id="PF08457"/>
    </source>
</evidence>
<dbReference type="Proteomes" id="UP000190831">
    <property type="component" value="Chromosome A"/>
</dbReference>
<dbReference type="STRING" id="4955.A0A1G4M6V6"/>
<feature type="domain" description="Sfi1 spindle body" evidence="1">
    <location>
        <begin position="358"/>
        <end position="797"/>
    </location>
</feature>
<name>A0A1G4M6V6_LACFM</name>
<sequence length="963" mass="114194">MDDSSTEVLLFNSGGITGSEQSTASLIEGCISHSTSSLIHKNVEELLKDVKPQNIRTEITEDVLNTKADLLSEYSTEQDYSVTNIFKDYTEYNIRNSEKEYREDPLLSVLFNKIQVFLLRNNLSLDFLIIFKRYIDILGEVGLNPLDDDFVLMLQNELDKTWELTANMTKILSAFLIQPENTAMKLAFFEHKLRRASLRGSFTKWKLSSQSRQSLEQLNRIWERSLLKKFLHVWKQKSGFLKGQLVIEADNFLEFRLKSDVLDGWITKMDSQMVKRTLADTYFLEKHFKRLNKKLSTIHSHSCEAARLRDRMALKGALIQWKLKNGLKKFKTHANSKLEKTIIRKWQNKLKEVTMLKERADFMRKCLLNETYFNKWLACCCEKSHEEDELKKIEVAYVQKKVFELLKNAIKERESEFSVRELLDLTLIRFFFCRLWFKRFEERKRLRDILFKSDNLLKNKCLTVFKVTFSLSKTADGFYEKKQLSKRFRQFRLKEELVVLQRKKESNLIANTFKKWRKNVILHSKLSFIKRRQLQAFWAKYLRNKLMYYSDWESVAKNYNELVLKRRFFVFWSDRGGRCNELEYKANFFIRLRAIRKLKAAIVHSEDVKKKAALIGSKCERGYLLKSYLRNWLSTMVIQRRLRLETILDQYLKEREIDSERRIFDIWYRKLRFYVVACVDVANSTQNRNLRKGTFDSLLKKTSNYRDWSETADELRNKSLVLFTFSAFKERFAEVKAMEHMVHVRIRSENLNLLIKCMNKWTMRQLKCRRNEETVEVFKNRWNRAGLRAIILLWRDKIDEPLRKHSKNTQGRRFFDDGEEAESLVTPTRVKPKDQITIPGSEIIKKKRMEAMRNHYRNARRAIPSPVKSSDTLDSVSKRKLARNDIEGSNFAGISRSPPPKMDLEKVNKKLATSRASISFKRIPEQKFSPFMSPAIDDRSPLVIDRSALVEIHKEINDSPTRR</sequence>
<evidence type="ECO:0000313" key="4">
    <source>
        <dbReference type="Proteomes" id="UP000190831"/>
    </source>
</evidence>
<dbReference type="OMA" id="WDRATVR"/>
<organism evidence="3 4">
    <name type="scientific">Lachancea fermentati</name>
    <name type="common">Zygosaccharomyces fermentati</name>
    <dbReference type="NCBI Taxonomy" id="4955"/>
    <lineage>
        <taxon>Eukaryota</taxon>
        <taxon>Fungi</taxon>
        <taxon>Dikarya</taxon>
        <taxon>Ascomycota</taxon>
        <taxon>Saccharomycotina</taxon>
        <taxon>Saccharomycetes</taxon>
        <taxon>Saccharomycetales</taxon>
        <taxon>Saccharomycetaceae</taxon>
        <taxon>Lachancea</taxon>
    </lineage>
</organism>
<feature type="domain" description="Spindle body associated protein C-terminal" evidence="2">
    <location>
        <begin position="820"/>
        <end position="925"/>
    </location>
</feature>
<keyword evidence="4" id="KW-1185">Reference proteome</keyword>
<evidence type="ECO:0000313" key="3">
    <source>
        <dbReference type="EMBL" id="SCV99569.1"/>
    </source>
</evidence>
<dbReference type="EMBL" id="LT598487">
    <property type="protein sequence ID" value="SCV99569.1"/>
    <property type="molecule type" value="Genomic_DNA"/>
</dbReference>
<proteinExistence type="predicted"/>
<dbReference type="Pfam" id="PF08457">
    <property type="entry name" value="Sfi1"/>
    <property type="match status" value="1"/>
</dbReference>
<accession>A0A1G4M6V6</accession>
<evidence type="ECO:0000259" key="2">
    <source>
        <dbReference type="Pfam" id="PF10638"/>
    </source>
</evidence>
<gene>
    <name evidence="3" type="ORF">LAFE_0A06084G</name>
</gene>
<protein>
    <submittedName>
        <fullName evidence="3">LAFE_0A06084g1_1</fullName>
    </submittedName>
</protein>